<dbReference type="Gene3D" id="3.30.460.20">
    <property type="entry name" value="CorA soluble domain-like"/>
    <property type="match status" value="1"/>
</dbReference>
<evidence type="ECO:0000256" key="5">
    <source>
        <dbReference type="ARBA" id="ARBA00023136"/>
    </source>
</evidence>
<dbReference type="InterPro" id="IPR050829">
    <property type="entry name" value="CorA_MIT"/>
</dbReference>
<dbReference type="PANTHER" id="PTHR47685">
    <property type="entry name" value="MAGNESIUM TRANSPORT PROTEIN CORA"/>
    <property type="match status" value="1"/>
</dbReference>
<feature type="transmembrane region" description="Helical" evidence="6">
    <location>
        <begin position="270"/>
        <end position="290"/>
    </location>
</feature>
<comment type="subcellular location">
    <subcellularLocation>
        <location evidence="1">Membrane</location>
        <topology evidence="1">Multi-pass membrane protein</topology>
    </subcellularLocation>
</comment>
<keyword evidence="3 6" id="KW-0812">Transmembrane</keyword>
<dbReference type="EMBL" id="BMNW01000004">
    <property type="protein sequence ID" value="GGM09433.1"/>
    <property type="molecule type" value="Genomic_DNA"/>
</dbReference>
<dbReference type="Gene3D" id="1.20.58.340">
    <property type="entry name" value="Magnesium transport protein CorA, transmembrane region"/>
    <property type="match status" value="2"/>
</dbReference>
<proteinExistence type="inferred from homology"/>
<protein>
    <submittedName>
        <fullName evidence="7">Magnesium/cobalt transporter</fullName>
    </submittedName>
</protein>
<feature type="transmembrane region" description="Helical" evidence="6">
    <location>
        <begin position="302"/>
        <end position="322"/>
    </location>
</feature>
<comment type="similarity">
    <text evidence="2">Belongs to the CorA metal ion transporter (MIT) (TC 1.A.35) family.</text>
</comment>
<accession>A0ABQ2GSK8</accession>
<dbReference type="InterPro" id="IPR002523">
    <property type="entry name" value="MgTranspt_CorA/ZnTranspt_ZntB"/>
</dbReference>
<dbReference type="RefSeq" id="WP_188866071.1">
    <property type="nucleotide sequence ID" value="NZ_BMNW01000004.1"/>
</dbReference>
<evidence type="ECO:0000313" key="8">
    <source>
        <dbReference type="Proteomes" id="UP000616499"/>
    </source>
</evidence>
<dbReference type="SUPFAM" id="SSF143865">
    <property type="entry name" value="CorA soluble domain-like"/>
    <property type="match status" value="1"/>
</dbReference>
<dbReference type="InterPro" id="IPR045861">
    <property type="entry name" value="CorA_cytoplasmic_dom"/>
</dbReference>
<organism evidence="7 8">
    <name type="scientific">Pseudomonas asuensis</name>
    <dbReference type="NCBI Taxonomy" id="1825787"/>
    <lineage>
        <taxon>Bacteria</taxon>
        <taxon>Pseudomonadati</taxon>
        <taxon>Pseudomonadota</taxon>
        <taxon>Gammaproteobacteria</taxon>
        <taxon>Pseudomonadales</taxon>
        <taxon>Pseudomonadaceae</taxon>
        <taxon>Pseudomonas</taxon>
    </lineage>
</organism>
<evidence type="ECO:0000256" key="2">
    <source>
        <dbReference type="ARBA" id="ARBA00009765"/>
    </source>
</evidence>
<keyword evidence="4 6" id="KW-1133">Transmembrane helix</keyword>
<gene>
    <name evidence="7" type="primary">corA</name>
    <name evidence="7" type="ORF">GCM10009425_20920</name>
</gene>
<name>A0ABQ2GSK8_9PSED</name>
<sequence>MITCYTLVNGMLTPKTITPDEPLPQDALWIDLLSPTDEEEQFLEKSLAVNIPTREEMAEIEESSRLYESERALHMTTTVVSGFSEQQPTGSVLNFVLTPDWLVTVRYAELSAFHAFRTKLSQHPGLHKRSDTIFISLLDSLVDRIADILESVQAHHNRLANAIFREPKPDEEGPKEPKSDLQSILKQLGRSSLLLARLSDSLLGINRLLSYLHRAASEWICREAKAWMKTVERDSRSLGDYQNRMNNEISFLLDATLGLINIEQNGIIKVFSIAAVLFLPPTLVGTVYGMNFENMPELGWHFGYPLALVGMVVSAIIPYAWFKFRGWL</sequence>
<evidence type="ECO:0000256" key="4">
    <source>
        <dbReference type="ARBA" id="ARBA00022989"/>
    </source>
</evidence>
<evidence type="ECO:0000256" key="1">
    <source>
        <dbReference type="ARBA" id="ARBA00004141"/>
    </source>
</evidence>
<dbReference type="CDD" id="cd12837">
    <property type="entry name" value="EcCorA-like_u1"/>
    <property type="match status" value="1"/>
</dbReference>
<evidence type="ECO:0000256" key="6">
    <source>
        <dbReference type="SAM" id="Phobius"/>
    </source>
</evidence>
<dbReference type="Proteomes" id="UP000616499">
    <property type="component" value="Unassembled WGS sequence"/>
</dbReference>
<dbReference type="SUPFAM" id="SSF144083">
    <property type="entry name" value="Magnesium transport protein CorA, transmembrane region"/>
    <property type="match status" value="1"/>
</dbReference>
<evidence type="ECO:0000313" key="7">
    <source>
        <dbReference type="EMBL" id="GGM09433.1"/>
    </source>
</evidence>
<keyword evidence="5 6" id="KW-0472">Membrane</keyword>
<dbReference type="PANTHER" id="PTHR47685:SF1">
    <property type="entry name" value="MAGNESIUM TRANSPORT PROTEIN CORA"/>
    <property type="match status" value="1"/>
</dbReference>
<dbReference type="InterPro" id="IPR045863">
    <property type="entry name" value="CorA_TM1_TM2"/>
</dbReference>
<evidence type="ECO:0000256" key="3">
    <source>
        <dbReference type="ARBA" id="ARBA00022692"/>
    </source>
</evidence>
<dbReference type="Pfam" id="PF01544">
    <property type="entry name" value="CorA"/>
    <property type="match status" value="1"/>
</dbReference>
<reference evidence="8" key="1">
    <citation type="journal article" date="2019" name="Int. J. Syst. Evol. Microbiol.">
        <title>The Global Catalogue of Microorganisms (GCM) 10K type strain sequencing project: providing services to taxonomists for standard genome sequencing and annotation.</title>
        <authorList>
            <consortium name="The Broad Institute Genomics Platform"/>
            <consortium name="The Broad Institute Genome Sequencing Center for Infectious Disease"/>
            <person name="Wu L."/>
            <person name="Ma J."/>
        </authorList>
    </citation>
    <scope>NUCLEOTIDE SEQUENCE [LARGE SCALE GENOMIC DNA]</scope>
    <source>
        <strain evidence="8">JCM 13501</strain>
    </source>
</reference>
<keyword evidence="8" id="KW-1185">Reference proteome</keyword>
<comment type="caution">
    <text evidence="7">The sequence shown here is derived from an EMBL/GenBank/DDBJ whole genome shotgun (WGS) entry which is preliminary data.</text>
</comment>